<keyword evidence="2" id="KW-0812">Transmembrane</keyword>
<name>E3S6M4_PYRTT</name>
<evidence type="ECO:0000256" key="1">
    <source>
        <dbReference type="SAM" id="Coils"/>
    </source>
</evidence>
<keyword evidence="2" id="KW-1133">Transmembrane helix</keyword>
<evidence type="ECO:0000256" key="2">
    <source>
        <dbReference type="SAM" id="Phobius"/>
    </source>
</evidence>
<evidence type="ECO:0000313" key="4">
    <source>
        <dbReference type="Proteomes" id="UP000001067"/>
    </source>
</evidence>
<feature type="transmembrane region" description="Helical" evidence="2">
    <location>
        <begin position="132"/>
        <end position="152"/>
    </location>
</feature>
<evidence type="ECO:0000313" key="3">
    <source>
        <dbReference type="EMBL" id="EFQ86386.1"/>
    </source>
</evidence>
<dbReference type="AlphaFoldDB" id="E3S6M4"/>
<feature type="coiled-coil region" evidence="1">
    <location>
        <begin position="318"/>
        <end position="387"/>
    </location>
</feature>
<dbReference type="EMBL" id="GL537428">
    <property type="protein sequence ID" value="EFQ86386.1"/>
    <property type="molecule type" value="Genomic_DNA"/>
</dbReference>
<feature type="coiled-coil region" evidence="1">
    <location>
        <begin position="209"/>
        <end position="292"/>
    </location>
</feature>
<gene>
    <name evidence="3" type="ORF">PTT_18394</name>
</gene>
<keyword evidence="1" id="KW-0175">Coiled coil</keyword>
<keyword evidence="2" id="KW-0472">Membrane</keyword>
<dbReference type="OrthoDB" id="3685017at2759"/>
<reference evidence="3 4" key="1">
    <citation type="journal article" date="2010" name="Genome Biol.">
        <title>A first genome assembly of the barley fungal pathogen Pyrenophora teres f. teres.</title>
        <authorList>
            <person name="Ellwood S.R."/>
            <person name="Liu Z."/>
            <person name="Syme R.A."/>
            <person name="Lai Z."/>
            <person name="Hane J.K."/>
            <person name="Keiper F."/>
            <person name="Moffat C.S."/>
            <person name="Oliver R.P."/>
            <person name="Friesen T.L."/>
        </authorList>
    </citation>
    <scope>NUCLEOTIDE SEQUENCE [LARGE SCALE GENOMIC DNA]</scope>
    <source>
        <strain evidence="3 4">0-1</strain>
    </source>
</reference>
<evidence type="ECO:0008006" key="5">
    <source>
        <dbReference type="Google" id="ProtNLM"/>
    </source>
</evidence>
<accession>E3S6M4</accession>
<organism evidence="4">
    <name type="scientific">Pyrenophora teres f. teres (strain 0-1)</name>
    <name type="common">Barley net blotch fungus</name>
    <name type="synonym">Drechslera teres f. teres</name>
    <dbReference type="NCBI Taxonomy" id="861557"/>
    <lineage>
        <taxon>Eukaryota</taxon>
        <taxon>Fungi</taxon>
        <taxon>Dikarya</taxon>
        <taxon>Ascomycota</taxon>
        <taxon>Pezizomycotina</taxon>
        <taxon>Dothideomycetes</taxon>
        <taxon>Pleosporomycetidae</taxon>
        <taxon>Pleosporales</taxon>
        <taxon>Pleosporineae</taxon>
        <taxon>Pleosporaceae</taxon>
        <taxon>Pyrenophora</taxon>
    </lineage>
</organism>
<dbReference type="HOGENOM" id="CLU_506360_0_0_1"/>
<feature type="transmembrane region" description="Helical" evidence="2">
    <location>
        <begin position="20"/>
        <end position="39"/>
    </location>
</feature>
<dbReference type="KEGG" id="pte:PTT_18394"/>
<dbReference type="Proteomes" id="UP000001067">
    <property type="component" value="Unassembled WGS sequence"/>
</dbReference>
<sequence length="538" mass="61074">MAYPLGGDQFAALLQNWKHSVFRPFLATAVTSIVSVIFYEKGLPTTEDIKKINNVIVRIAAPNFILNAYRPQDDVAKAITPSPNHPVLKIFGLEPELVCAANYTNSGKSQPYTSGALLDFLREQISISYKNGAFVVLLVALASIAGLVLLYINRRNSKRFQAQNLSDTQLIAYLMQQIDRFREAREVMKDIGVALQLAEEEAYVAKSDLRKSIEEKNCLEKQVIELTSQREEASTTANRLDEALKVARDTIEEKVSLVASTTKRLETQNERIKELESRTLQLEHLLDEERLKSSELQTEGDHLERAAEKQLEAIHLERYELALQLQAAKSKIEELAQQNTELDATLRTPGLRDAMMREFFGKSETQIHALELQVRDLTLQNDNLAEELHSPRNADGTKTPRRKLRQAIFTNYQAKASLLDYPDDGKVYELQLPCHDPRYHGGQIPLPAQVLLEKTIVDGEPVETLNMDVDGKEMPFDKCRNCREWYGRKDRNDHQLVCRDFFTSAVFCPHCGKIFRNNGGFLHKHLPGCERQTRGALV</sequence>
<dbReference type="STRING" id="861557.E3S6M4"/>
<keyword evidence="4" id="KW-1185">Reference proteome</keyword>
<proteinExistence type="predicted"/>
<protein>
    <recommendedName>
        <fullName evidence="5">SCP-1 multi-domain protein</fullName>
    </recommendedName>
</protein>